<evidence type="ECO:0000313" key="3">
    <source>
        <dbReference type="Proteomes" id="UP000053257"/>
    </source>
</evidence>
<keyword evidence="3" id="KW-1185">Reference proteome</keyword>
<dbReference type="AlphaFoldDB" id="A0A0C3NIL9"/>
<dbReference type="HOGENOM" id="CLU_1661425_0_0_1"/>
<organism evidence="2 3">
    <name type="scientific">Phlebiopsis gigantea (strain 11061_1 CR5-6)</name>
    <name type="common">White-rot fungus</name>
    <name type="synonym">Peniophora gigantea</name>
    <dbReference type="NCBI Taxonomy" id="745531"/>
    <lineage>
        <taxon>Eukaryota</taxon>
        <taxon>Fungi</taxon>
        <taxon>Dikarya</taxon>
        <taxon>Basidiomycota</taxon>
        <taxon>Agaricomycotina</taxon>
        <taxon>Agaricomycetes</taxon>
        <taxon>Polyporales</taxon>
        <taxon>Phanerochaetaceae</taxon>
        <taxon>Phlebiopsis</taxon>
    </lineage>
</organism>
<protein>
    <submittedName>
        <fullName evidence="2">Uncharacterized protein</fullName>
    </submittedName>
</protein>
<gene>
    <name evidence="2" type="ORF">PHLGIDRAFT_181726</name>
</gene>
<evidence type="ECO:0000313" key="2">
    <source>
        <dbReference type="EMBL" id="KIP04719.1"/>
    </source>
</evidence>
<dbReference type="Proteomes" id="UP000053257">
    <property type="component" value="Unassembled WGS sequence"/>
</dbReference>
<sequence>MNRHGHRQGGRAGASRAGKYSGIQDIKVVTRLRIVLTDSSPHLCQYSLRGEGQGDETQVHPTTPAVSRCIIRPTPRILLRRRERGPTEALAVTTVQPSSPSVTSPTSKDHEPRASAVSAPDANADIASTDWPLPCADMTEIAGGRWGPLPHSRHPAVAG</sequence>
<feature type="region of interest" description="Disordered" evidence="1">
    <location>
        <begin position="83"/>
        <end position="125"/>
    </location>
</feature>
<dbReference type="EMBL" id="KN840564">
    <property type="protein sequence ID" value="KIP04719.1"/>
    <property type="molecule type" value="Genomic_DNA"/>
</dbReference>
<feature type="compositionally biased region" description="Low complexity" evidence="1">
    <location>
        <begin position="92"/>
        <end position="106"/>
    </location>
</feature>
<proteinExistence type="predicted"/>
<reference evidence="2 3" key="1">
    <citation type="journal article" date="2014" name="PLoS Genet.">
        <title>Analysis of the Phlebiopsis gigantea genome, transcriptome and secretome provides insight into its pioneer colonization strategies of wood.</title>
        <authorList>
            <person name="Hori C."/>
            <person name="Ishida T."/>
            <person name="Igarashi K."/>
            <person name="Samejima M."/>
            <person name="Suzuki H."/>
            <person name="Master E."/>
            <person name="Ferreira P."/>
            <person name="Ruiz-Duenas F.J."/>
            <person name="Held B."/>
            <person name="Canessa P."/>
            <person name="Larrondo L.F."/>
            <person name="Schmoll M."/>
            <person name="Druzhinina I.S."/>
            <person name="Kubicek C.P."/>
            <person name="Gaskell J.A."/>
            <person name="Kersten P."/>
            <person name="St John F."/>
            <person name="Glasner J."/>
            <person name="Sabat G."/>
            <person name="Splinter BonDurant S."/>
            <person name="Syed K."/>
            <person name="Yadav J."/>
            <person name="Mgbeahuruike A.C."/>
            <person name="Kovalchuk A."/>
            <person name="Asiegbu F.O."/>
            <person name="Lackner G."/>
            <person name="Hoffmeister D."/>
            <person name="Rencoret J."/>
            <person name="Gutierrez A."/>
            <person name="Sun H."/>
            <person name="Lindquist E."/>
            <person name="Barry K."/>
            <person name="Riley R."/>
            <person name="Grigoriev I.V."/>
            <person name="Henrissat B."/>
            <person name="Kues U."/>
            <person name="Berka R.M."/>
            <person name="Martinez A.T."/>
            <person name="Covert S.F."/>
            <person name="Blanchette R.A."/>
            <person name="Cullen D."/>
        </authorList>
    </citation>
    <scope>NUCLEOTIDE SEQUENCE [LARGE SCALE GENOMIC DNA]</scope>
    <source>
        <strain evidence="2 3">11061_1 CR5-6</strain>
    </source>
</reference>
<evidence type="ECO:0000256" key="1">
    <source>
        <dbReference type="SAM" id="MobiDB-lite"/>
    </source>
</evidence>
<accession>A0A0C3NIL9</accession>
<name>A0A0C3NIL9_PHLG1</name>